<keyword evidence="2" id="KW-0472">Membrane</keyword>
<evidence type="ECO:0000313" key="4">
    <source>
        <dbReference type="Proteomes" id="UP000240883"/>
    </source>
</evidence>
<keyword evidence="4" id="KW-1185">Reference proteome</keyword>
<keyword evidence="2" id="KW-0812">Transmembrane</keyword>
<feature type="transmembrane region" description="Helical" evidence="2">
    <location>
        <begin position="67"/>
        <end position="85"/>
    </location>
</feature>
<organism evidence="3 4">
    <name type="scientific">Corynespora cassiicola Philippines</name>
    <dbReference type="NCBI Taxonomy" id="1448308"/>
    <lineage>
        <taxon>Eukaryota</taxon>
        <taxon>Fungi</taxon>
        <taxon>Dikarya</taxon>
        <taxon>Ascomycota</taxon>
        <taxon>Pezizomycotina</taxon>
        <taxon>Dothideomycetes</taxon>
        <taxon>Pleosporomycetidae</taxon>
        <taxon>Pleosporales</taxon>
        <taxon>Corynesporascaceae</taxon>
        <taxon>Corynespora</taxon>
    </lineage>
</organism>
<reference evidence="3 4" key="1">
    <citation type="journal article" date="2018" name="Front. Microbiol.">
        <title>Genome-Wide Analysis of Corynespora cassiicola Leaf Fall Disease Putative Effectors.</title>
        <authorList>
            <person name="Lopez D."/>
            <person name="Ribeiro S."/>
            <person name="Label P."/>
            <person name="Fumanal B."/>
            <person name="Venisse J.S."/>
            <person name="Kohler A."/>
            <person name="de Oliveira R.R."/>
            <person name="Labutti K."/>
            <person name="Lipzen A."/>
            <person name="Lail K."/>
            <person name="Bauer D."/>
            <person name="Ohm R.A."/>
            <person name="Barry K.W."/>
            <person name="Spatafora J."/>
            <person name="Grigoriev I.V."/>
            <person name="Martin F.M."/>
            <person name="Pujade-Renaud V."/>
        </authorList>
    </citation>
    <scope>NUCLEOTIDE SEQUENCE [LARGE SCALE GENOMIC DNA]</scope>
    <source>
        <strain evidence="3 4">Philippines</strain>
    </source>
</reference>
<feature type="region of interest" description="Disordered" evidence="1">
    <location>
        <begin position="30"/>
        <end position="63"/>
    </location>
</feature>
<sequence length="97" mass="11080">MSFVNQRGGNGGLRSLINWTRREAVEQSHSLIKKRRRRRRKRVVSGRHSLIEKGVSGKGEKTSKSRACHVGSIVVLISSFVVYWLPPYSRYLVGLEE</sequence>
<gene>
    <name evidence="3" type="ORF">BS50DRAFT_375947</name>
</gene>
<proteinExistence type="predicted"/>
<accession>A0A2T2NN83</accession>
<keyword evidence="2" id="KW-1133">Transmembrane helix</keyword>
<protein>
    <submittedName>
        <fullName evidence="3">Uncharacterized protein</fullName>
    </submittedName>
</protein>
<dbReference type="Proteomes" id="UP000240883">
    <property type="component" value="Unassembled WGS sequence"/>
</dbReference>
<dbReference type="AlphaFoldDB" id="A0A2T2NN83"/>
<evidence type="ECO:0000256" key="1">
    <source>
        <dbReference type="SAM" id="MobiDB-lite"/>
    </source>
</evidence>
<name>A0A2T2NN83_CORCC</name>
<evidence type="ECO:0000313" key="3">
    <source>
        <dbReference type="EMBL" id="PSN66874.1"/>
    </source>
</evidence>
<evidence type="ECO:0000256" key="2">
    <source>
        <dbReference type="SAM" id="Phobius"/>
    </source>
</evidence>
<feature type="compositionally biased region" description="Basic residues" evidence="1">
    <location>
        <begin position="31"/>
        <end position="45"/>
    </location>
</feature>
<dbReference type="EMBL" id="KZ678135">
    <property type="protein sequence ID" value="PSN66874.1"/>
    <property type="molecule type" value="Genomic_DNA"/>
</dbReference>